<evidence type="ECO:0000313" key="5">
    <source>
        <dbReference type="Proteomes" id="UP000308267"/>
    </source>
</evidence>
<feature type="compositionally biased region" description="Basic residues" evidence="1">
    <location>
        <begin position="803"/>
        <end position="832"/>
    </location>
</feature>
<name>A0A4S2LX09_OPIFE</name>
<protein>
    <recommendedName>
        <fullName evidence="3">Ig-like domain-containing protein</fullName>
    </recommendedName>
</protein>
<dbReference type="EMBL" id="SJOL01006367">
    <property type="protein sequence ID" value="TGZ68413.1"/>
    <property type="molecule type" value="Genomic_DNA"/>
</dbReference>
<feature type="domain" description="Ig-like" evidence="3">
    <location>
        <begin position="216"/>
        <end position="322"/>
    </location>
</feature>
<dbReference type="OrthoDB" id="6241377at2759"/>
<dbReference type="Proteomes" id="UP000308267">
    <property type="component" value="Unassembled WGS sequence"/>
</dbReference>
<keyword evidence="2" id="KW-1133">Transmembrane helix</keyword>
<comment type="caution">
    <text evidence="4">The sequence shown here is derived from an EMBL/GenBank/DDBJ whole genome shotgun (WGS) entry which is preliminary data.</text>
</comment>
<sequence>MLVCCQKKCPVLHFCHQFTYLFGLVTAYLSPKDNIIYSKVDRQIKWCSNQVQTVCTPEVQESVNCTIKQLEAIYGQPQIKFHRFGQTLDTQALEAGLYRISCVDATNVVEQMKLILHDFGFYLDCASAPRTLTRFERKRAVTFCVRHIPLRASWIRHVPRLRILGFLHTECNDTSGLLPFVNGTLLSTQTWDLISVTFTVFCEGGMFHSTVYFAEPVVSRISQEIINSTAMNGQMGLDLFFSGSRTLHYLLDTQIPSVECYWTGLKDVQNTTELNWTKINGKIGYEISKHDSGSTMLTVHVSESVSANTFRCSSWAEERCFSKLWIFSQVHPSPEIEFSPLDRVQGFQDIFYCNVTHASEEQTRARMRVLWGNGTFITADDNTALWPKLRPVTQRVLLECEAELQYMNVTYSRKSESFLAHITSYANISFEPERSVFWAADTLRCTVNNDDPRIRPYIILAEYPTDFHPRLSYETIDFAEFIPGDYVIKCYYFGPNTEKRVLTRNIFVALPPTSIEAEQYVNFLGQPAMRCIDNGYPQSHVRVEWTGPDLTACCYVVDGQLVLSQLATHGVYRVKCDAVVTHSLITLQLSTNASFVVLGMNFRPQEVLTKYMDSTINKIIIIIFSAVGYGLLVFSISATCFLVIKVDKSRSKKRREKKLPPGEYVRVPQNMLSKEEQVILIELLSRFGMVAQLMASLVKESRSNKRTFILRGFDWRERRGPMFSDFKDRERVLDNTYSWKTALFSFRPTRLKELRRIRNHKWSGSVGTSSVERFTIDDQFGEYVTDRAPEKRKRRNKSSFLRRSARTKAQPFKRRKRILRSGKVTKKTVRRL</sequence>
<evidence type="ECO:0000259" key="3">
    <source>
        <dbReference type="PROSITE" id="PS50835"/>
    </source>
</evidence>
<evidence type="ECO:0000256" key="1">
    <source>
        <dbReference type="SAM" id="MobiDB-lite"/>
    </source>
</evidence>
<proteinExistence type="predicted"/>
<gene>
    <name evidence="4" type="ORF">CRM22_004274</name>
</gene>
<dbReference type="AlphaFoldDB" id="A0A4S2LX09"/>
<keyword evidence="2" id="KW-0472">Membrane</keyword>
<evidence type="ECO:0000256" key="2">
    <source>
        <dbReference type="SAM" id="Phobius"/>
    </source>
</evidence>
<dbReference type="PROSITE" id="PS50835">
    <property type="entry name" value="IG_LIKE"/>
    <property type="match status" value="1"/>
</dbReference>
<accession>A0A4S2LX09</accession>
<keyword evidence="2" id="KW-0812">Transmembrane</keyword>
<dbReference type="InterPro" id="IPR007110">
    <property type="entry name" value="Ig-like_dom"/>
</dbReference>
<keyword evidence="5" id="KW-1185">Reference proteome</keyword>
<feature type="transmembrane region" description="Helical" evidence="2">
    <location>
        <begin position="619"/>
        <end position="644"/>
    </location>
</feature>
<organism evidence="4 5">
    <name type="scientific">Opisthorchis felineus</name>
    <dbReference type="NCBI Taxonomy" id="147828"/>
    <lineage>
        <taxon>Eukaryota</taxon>
        <taxon>Metazoa</taxon>
        <taxon>Spiralia</taxon>
        <taxon>Lophotrochozoa</taxon>
        <taxon>Platyhelminthes</taxon>
        <taxon>Trematoda</taxon>
        <taxon>Digenea</taxon>
        <taxon>Opisthorchiida</taxon>
        <taxon>Opisthorchiata</taxon>
        <taxon>Opisthorchiidae</taxon>
        <taxon>Opisthorchis</taxon>
    </lineage>
</organism>
<feature type="region of interest" description="Disordered" evidence="1">
    <location>
        <begin position="788"/>
        <end position="832"/>
    </location>
</feature>
<evidence type="ECO:0000313" key="4">
    <source>
        <dbReference type="EMBL" id="TGZ68413.1"/>
    </source>
</evidence>
<reference evidence="4 5" key="1">
    <citation type="journal article" date="2019" name="BMC Genomics">
        <title>New insights from Opisthorchis felineus genome: update on genomics of the epidemiologically important liver flukes.</title>
        <authorList>
            <person name="Ershov N.I."/>
            <person name="Mordvinov V.A."/>
            <person name="Prokhortchouk E.B."/>
            <person name="Pakharukova M.Y."/>
            <person name="Gunbin K.V."/>
            <person name="Ustyantsev K."/>
            <person name="Genaev M.A."/>
            <person name="Blinov A.G."/>
            <person name="Mazur A."/>
            <person name="Boulygina E."/>
            <person name="Tsygankova S."/>
            <person name="Khrameeva E."/>
            <person name="Chekanov N."/>
            <person name="Fan G."/>
            <person name="Xiao A."/>
            <person name="Zhang H."/>
            <person name="Xu X."/>
            <person name="Yang H."/>
            <person name="Solovyev V."/>
            <person name="Lee S.M."/>
            <person name="Liu X."/>
            <person name="Afonnikov D.A."/>
            <person name="Skryabin K.G."/>
        </authorList>
    </citation>
    <scope>NUCLEOTIDE SEQUENCE [LARGE SCALE GENOMIC DNA]</scope>
    <source>
        <strain evidence="4">AK-0245</strain>
        <tissue evidence="4">Whole organism</tissue>
    </source>
</reference>